<name>A0A9Q0ILZ4_9TELE</name>
<evidence type="ECO:0000313" key="2">
    <source>
        <dbReference type="Proteomes" id="UP001148018"/>
    </source>
</evidence>
<dbReference type="EMBL" id="JANIIK010000044">
    <property type="protein sequence ID" value="KAJ3603519.1"/>
    <property type="molecule type" value="Genomic_DNA"/>
</dbReference>
<comment type="caution">
    <text evidence="1">The sequence shown here is derived from an EMBL/GenBank/DDBJ whole genome shotgun (WGS) entry which is preliminary data.</text>
</comment>
<evidence type="ECO:0000313" key="1">
    <source>
        <dbReference type="EMBL" id="KAJ3603519.1"/>
    </source>
</evidence>
<dbReference type="Proteomes" id="UP001148018">
    <property type="component" value="Unassembled WGS sequence"/>
</dbReference>
<organism evidence="1 2">
    <name type="scientific">Muraenolepis orangiensis</name>
    <name type="common">Patagonian moray cod</name>
    <dbReference type="NCBI Taxonomy" id="630683"/>
    <lineage>
        <taxon>Eukaryota</taxon>
        <taxon>Metazoa</taxon>
        <taxon>Chordata</taxon>
        <taxon>Craniata</taxon>
        <taxon>Vertebrata</taxon>
        <taxon>Euteleostomi</taxon>
        <taxon>Actinopterygii</taxon>
        <taxon>Neopterygii</taxon>
        <taxon>Teleostei</taxon>
        <taxon>Neoteleostei</taxon>
        <taxon>Acanthomorphata</taxon>
        <taxon>Zeiogadaria</taxon>
        <taxon>Gadariae</taxon>
        <taxon>Gadiformes</taxon>
        <taxon>Muraenolepidoidei</taxon>
        <taxon>Muraenolepididae</taxon>
        <taxon>Muraenolepis</taxon>
    </lineage>
</organism>
<protein>
    <submittedName>
        <fullName evidence="1">Uncharacterized protein</fullName>
    </submittedName>
</protein>
<keyword evidence="2" id="KW-1185">Reference proteome</keyword>
<proteinExistence type="predicted"/>
<gene>
    <name evidence="1" type="ORF">NHX12_028264</name>
</gene>
<sequence length="176" mass="19794">MSTDVLSCESMNEGRLFKKVEAGLWEDRLFKKVEAGLWEDRLFKKVEAGLWEDRLFKKVEAGLWEDRLFKKVEAGLWEDRLFKKVEAGLWEDRLFKKVEAGLLGAQWAVLCVGCLSLEVGSSISVSPPGYGAGRLERPYINSISSIIHPPSGMTTRKKDGWKTNSPILIPPLIGPS</sequence>
<accession>A0A9Q0ILZ4</accession>
<reference evidence="1" key="1">
    <citation type="submission" date="2022-07" db="EMBL/GenBank/DDBJ databases">
        <title>Chromosome-level genome of Muraenolepis orangiensis.</title>
        <authorList>
            <person name="Kim J."/>
        </authorList>
    </citation>
    <scope>NUCLEOTIDE SEQUENCE</scope>
    <source>
        <strain evidence="1">KU_S4_2022</strain>
        <tissue evidence="1">Muscle</tissue>
    </source>
</reference>
<dbReference type="AlphaFoldDB" id="A0A9Q0ILZ4"/>